<dbReference type="Pfam" id="PF00344">
    <property type="entry name" value="SecY"/>
    <property type="match status" value="1"/>
</dbReference>
<dbReference type="InterPro" id="IPR026593">
    <property type="entry name" value="SecY"/>
</dbReference>
<dbReference type="Proteomes" id="UP001330184">
    <property type="component" value="Chromosome"/>
</dbReference>
<dbReference type="NCBIfam" id="TIGR00967">
    <property type="entry name" value="3a0501s007"/>
    <property type="match status" value="1"/>
</dbReference>
<dbReference type="EMBL" id="AP027268">
    <property type="protein sequence ID" value="BDW91763.1"/>
    <property type="molecule type" value="Genomic_DNA"/>
</dbReference>
<dbReference type="PROSITE" id="PS00755">
    <property type="entry name" value="SECY_1"/>
    <property type="match status" value="1"/>
</dbReference>
<feature type="transmembrane region" description="Helical" evidence="10">
    <location>
        <begin position="185"/>
        <end position="203"/>
    </location>
</feature>
<evidence type="ECO:0000256" key="4">
    <source>
        <dbReference type="ARBA" id="ARBA00022692"/>
    </source>
</evidence>
<feature type="transmembrane region" description="Helical" evidence="10">
    <location>
        <begin position="272"/>
        <end position="293"/>
    </location>
</feature>
<organism evidence="14 15">
    <name type="scientific">Flagellimonas marinaquae</name>
    <dbReference type="NCBI Taxonomy" id="254955"/>
    <lineage>
        <taxon>Bacteria</taxon>
        <taxon>Pseudomonadati</taxon>
        <taxon>Bacteroidota</taxon>
        <taxon>Flavobacteriia</taxon>
        <taxon>Flavobacteriales</taxon>
        <taxon>Flavobacteriaceae</taxon>
        <taxon>Flagellimonas</taxon>
    </lineage>
</organism>
<evidence type="ECO:0000256" key="5">
    <source>
        <dbReference type="ARBA" id="ARBA00022927"/>
    </source>
</evidence>
<accession>A0AA48HE46</accession>
<keyword evidence="10" id="KW-1003">Cell membrane</keyword>
<dbReference type="AlphaFoldDB" id="A0AA48HE46"/>
<evidence type="ECO:0000256" key="11">
    <source>
        <dbReference type="RuleBase" id="RU000537"/>
    </source>
</evidence>
<keyword evidence="7 10" id="KW-0811">Translocation</keyword>
<dbReference type="InterPro" id="IPR002208">
    <property type="entry name" value="SecY/SEC61-alpha"/>
</dbReference>
<dbReference type="SUPFAM" id="SSF103491">
    <property type="entry name" value="Preprotein translocase SecY subunit"/>
    <property type="match status" value="1"/>
</dbReference>
<dbReference type="InterPro" id="IPR030659">
    <property type="entry name" value="SecY_CS"/>
</dbReference>
<dbReference type="RefSeq" id="WP_224837436.1">
    <property type="nucleotide sequence ID" value="NZ_AP027268.1"/>
</dbReference>
<dbReference type="GO" id="GO:0006605">
    <property type="term" value="P:protein targeting"/>
    <property type="evidence" value="ECO:0007669"/>
    <property type="project" value="UniProtKB-UniRule"/>
</dbReference>
<dbReference type="PROSITE" id="PS00756">
    <property type="entry name" value="SECY_2"/>
    <property type="match status" value="1"/>
</dbReference>
<comment type="subcellular location">
    <subcellularLocation>
        <location evidence="10">Cell membrane</location>
        <topology evidence="10">Multi-pass membrane protein</topology>
    </subcellularLocation>
    <subcellularLocation>
        <location evidence="1 12">Membrane</location>
        <topology evidence="1 12">Multi-pass membrane protein</topology>
    </subcellularLocation>
</comment>
<feature type="transmembrane region" description="Helical" evidence="10">
    <location>
        <begin position="80"/>
        <end position="100"/>
    </location>
</feature>
<feature type="transmembrane region" description="Helical" evidence="10">
    <location>
        <begin position="155"/>
        <end position="173"/>
    </location>
</feature>
<sequence length="447" mass="48609">MKKFIETISNIWKIEELRQRIILTLGLLLVYRFGAQVVLPGIDTAQLAQLSSNTENGILGILNAFTGGAFANASVFALGIMPYISASIVVQLMGIAIPYLQKLQKEGESGRKTINQITRWLTIGICIVQAPAYLYGLGALGVPDSAFVLGKGLDFIVPAVIILVTGCVFAMWLGEKITDKGIGNGISLLIMVGIIATLPQAFAQEFVSRTTNNTGGIMFMLIEVIVWFLVILASVYLTMAVRQIPVQYARRTASGGYEKNVMGARQYIPLKLNASGVMPIIFAQAIMFAPSLIGRTFNDTAAGQWMEVQFADIFGLAYNILFAVLIIIFTYFYTAITVPTNKMADDLKRSGGFIPGIRPGKETGNYLDKIMSLITFPGSIFLALLAVLPAVVVKLMDVQAGWALFYGGTSLLIMVGVAIDTVQQVNSYLLNRHYDGLMKTGKNRKVA</sequence>
<dbReference type="HAMAP" id="MF_01465">
    <property type="entry name" value="SecY"/>
    <property type="match status" value="1"/>
</dbReference>
<dbReference type="Gene3D" id="1.10.3370.10">
    <property type="entry name" value="SecY subunit domain"/>
    <property type="match status" value="1"/>
</dbReference>
<evidence type="ECO:0000256" key="8">
    <source>
        <dbReference type="ARBA" id="ARBA00023136"/>
    </source>
</evidence>
<evidence type="ECO:0000256" key="2">
    <source>
        <dbReference type="ARBA" id="ARBA00005751"/>
    </source>
</evidence>
<feature type="transmembrane region" description="Helical" evidence="10">
    <location>
        <begin position="215"/>
        <end position="241"/>
    </location>
</feature>
<protein>
    <recommendedName>
        <fullName evidence="9 10">Protein translocase subunit SecY</fullName>
    </recommendedName>
</protein>
<keyword evidence="5 10" id="KW-0653">Protein transport</keyword>
<dbReference type="InterPro" id="IPR023201">
    <property type="entry name" value="SecY_dom_sf"/>
</dbReference>
<comment type="subunit">
    <text evidence="10">Component of the Sec protein translocase complex. Heterotrimer consisting of SecY, SecE and SecG subunits. The heterotrimers can form oligomers, although 1 heterotrimer is thought to be able to translocate proteins. Interacts with the ribosome. Interacts with SecDF, and other proteins may be involved. Interacts with SecA.</text>
</comment>
<dbReference type="PANTHER" id="PTHR10906">
    <property type="entry name" value="SECY/SEC61-ALPHA FAMILY MEMBER"/>
    <property type="match status" value="1"/>
</dbReference>
<keyword evidence="6 10" id="KW-1133">Transmembrane helix</keyword>
<evidence type="ECO:0000256" key="3">
    <source>
        <dbReference type="ARBA" id="ARBA00022448"/>
    </source>
</evidence>
<evidence type="ECO:0000256" key="9">
    <source>
        <dbReference type="ARBA" id="ARBA00039733"/>
    </source>
</evidence>
<proteinExistence type="inferred from homology"/>
<evidence type="ECO:0000313" key="15">
    <source>
        <dbReference type="Proteomes" id="UP001330184"/>
    </source>
</evidence>
<dbReference type="PIRSF" id="PIRSF004557">
    <property type="entry name" value="SecY"/>
    <property type="match status" value="1"/>
</dbReference>
<keyword evidence="4 10" id="KW-0812">Transmembrane</keyword>
<dbReference type="PRINTS" id="PR00303">
    <property type="entry name" value="SECYTRNLCASE"/>
</dbReference>
<reference evidence="14 15" key="1">
    <citation type="submission" date="2023-01" db="EMBL/GenBank/DDBJ databases">
        <title>Complete genome sequence of Muricauda aquimarina strain IFOP_LL357.</title>
        <authorList>
            <person name="Gajardo G."/>
            <person name="Ueki S."/>
            <person name="Maruyama F."/>
        </authorList>
    </citation>
    <scope>NUCLEOTIDE SEQUENCE [LARGE SCALE GENOMIC DNA]</scope>
    <source>
        <strain evidence="14 15">IFOP_LL357</strain>
    </source>
</reference>
<dbReference type="GO" id="GO:0005886">
    <property type="term" value="C:plasma membrane"/>
    <property type="evidence" value="ECO:0007669"/>
    <property type="project" value="UniProtKB-SubCell"/>
</dbReference>
<keyword evidence="3 10" id="KW-0813">Transport</keyword>
<keyword evidence="8 10" id="KW-0472">Membrane</keyword>
<feature type="transmembrane region" description="Helical" evidence="10">
    <location>
        <begin position="370"/>
        <end position="391"/>
    </location>
</feature>
<evidence type="ECO:0000256" key="6">
    <source>
        <dbReference type="ARBA" id="ARBA00022989"/>
    </source>
</evidence>
<evidence type="ECO:0000256" key="10">
    <source>
        <dbReference type="HAMAP-Rule" id="MF_01465"/>
    </source>
</evidence>
<comment type="function">
    <text evidence="10 11">The central subunit of the protein translocation channel SecYEG. Consists of two halves formed by TMs 1-5 and 6-10. These two domains form a lateral gate at the front which open onto the bilayer between TMs 2 and 7, and are clamped together by SecE at the back. The channel is closed by both a pore ring composed of hydrophobic SecY resides and a short helix (helix 2A) on the extracellular side of the membrane which forms a plug. The plug probably moves laterally to allow the channel to open. The ring and the pore may move independently.</text>
</comment>
<evidence type="ECO:0000313" key="14">
    <source>
        <dbReference type="EMBL" id="BDW91763.1"/>
    </source>
</evidence>
<dbReference type="GO" id="GO:0043952">
    <property type="term" value="P:protein transport by the Sec complex"/>
    <property type="evidence" value="ECO:0007669"/>
    <property type="project" value="UniProtKB-UniRule"/>
</dbReference>
<dbReference type="FunFam" id="1.10.3370.10:FF:000001">
    <property type="entry name" value="Preprotein translocase subunit SecY"/>
    <property type="match status" value="1"/>
</dbReference>
<evidence type="ECO:0000256" key="13">
    <source>
        <dbReference type="RuleBase" id="RU004349"/>
    </source>
</evidence>
<evidence type="ECO:0000256" key="7">
    <source>
        <dbReference type="ARBA" id="ARBA00023010"/>
    </source>
</evidence>
<gene>
    <name evidence="10 14" type="primary">secY</name>
    <name evidence="14" type="ORF">MACH07_05950</name>
</gene>
<feature type="transmembrane region" description="Helical" evidence="10">
    <location>
        <begin position="403"/>
        <end position="422"/>
    </location>
</feature>
<feature type="transmembrane region" description="Helical" evidence="10">
    <location>
        <begin position="120"/>
        <end position="143"/>
    </location>
</feature>
<feature type="transmembrane region" description="Helical" evidence="10">
    <location>
        <begin position="313"/>
        <end position="333"/>
    </location>
</feature>
<keyword evidence="15" id="KW-1185">Reference proteome</keyword>
<evidence type="ECO:0000256" key="12">
    <source>
        <dbReference type="RuleBase" id="RU003484"/>
    </source>
</evidence>
<name>A0AA48HE46_9FLAO</name>
<dbReference type="GO" id="GO:0065002">
    <property type="term" value="P:intracellular protein transmembrane transport"/>
    <property type="evidence" value="ECO:0007669"/>
    <property type="project" value="UniProtKB-UniRule"/>
</dbReference>
<feature type="transmembrane region" description="Helical" evidence="10">
    <location>
        <begin position="21"/>
        <end position="42"/>
    </location>
</feature>
<evidence type="ECO:0000256" key="1">
    <source>
        <dbReference type="ARBA" id="ARBA00004141"/>
    </source>
</evidence>
<comment type="similarity">
    <text evidence="2 10 13">Belongs to the SecY/SEC61-alpha family.</text>
</comment>